<accession>A0A919RHZ6</accession>
<dbReference type="SUPFAM" id="SSF143744">
    <property type="entry name" value="GlcG-like"/>
    <property type="match status" value="1"/>
</dbReference>
<proteinExistence type="predicted"/>
<dbReference type="PANTHER" id="PTHR34309:SF1">
    <property type="entry name" value="PROTEIN GLCG"/>
    <property type="match status" value="1"/>
</dbReference>
<organism evidence="1 2">
    <name type="scientific">Sinosporangium siamense</name>
    <dbReference type="NCBI Taxonomy" id="1367973"/>
    <lineage>
        <taxon>Bacteria</taxon>
        <taxon>Bacillati</taxon>
        <taxon>Actinomycetota</taxon>
        <taxon>Actinomycetes</taxon>
        <taxon>Streptosporangiales</taxon>
        <taxon>Streptosporangiaceae</taxon>
        <taxon>Sinosporangium</taxon>
    </lineage>
</organism>
<dbReference type="Gene3D" id="3.30.450.150">
    <property type="entry name" value="Haem-degrading domain"/>
    <property type="match status" value="1"/>
</dbReference>
<dbReference type="EMBL" id="BOOW01000015">
    <property type="protein sequence ID" value="GII92321.1"/>
    <property type="molecule type" value="Genomic_DNA"/>
</dbReference>
<reference evidence="1" key="1">
    <citation type="submission" date="2021-01" db="EMBL/GenBank/DDBJ databases">
        <title>Whole genome shotgun sequence of Sinosporangium siamense NBRC 109515.</title>
        <authorList>
            <person name="Komaki H."/>
            <person name="Tamura T."/>
        </authorList>
    </citation>
    <scope>NUCLEOTIDE SEQUENCE</scope>
    <source>
        <strain evidence="1">NBRC 109515</strain>
    </source>
</reference>
<dbReference type="InterPro" id="IPR005624">
    <property type="entry name" value="PduO/GlcC-like"/>
</dbReference>
<sequence>MYSIYRLTLEDALIMLEAAAQEAGRIGVKQTICIADDGAHPIALHRMTGARLTGVDIAIAKAFTAAGHQRDTHKFNEPPDGPALPGNEAFGISHMHPGKFAVFVGGFPIVHEGQVIGAVGVSGGNGEQDKAVGAAALAAFREKVVPASA</sequence>
<dbReference type="Pfam" id="PF03928">
    <property type="entry name" value="HbpS-like"/>
    <property type="match status" value="1"/>
</dbReference>
<dbReference type="RefSeq" id="WP_204025068.1">
    <property type="nucleotide sequence ID" value="NZ_BOOW01000015.1"/>
</dbReference>
<dbReference type="InterPro" id="IPR038084">
    <property type="entry name" value="PduO/GlcC-like_sf"/>
</dbReference>
<comment type="caution">
    <text evidence="1">The sequence shown here is derived from an EMBL/GenBank/DDBJ whole genome shotgun (WGS) entry which is preliminary data.</text>
</comment>
<dbReference type="AlphaFoldDB" id="A0A919RHZ6"/>
<dbReference type="Proteomes" id="UP000606172">
    <property type="component" value="Unassembled WGS sequence"/>
</dbReference>
<keyword evidence="2" id="KW-1185">Reference proteome</keyword>
<dbReference type="PANTHER" id="PTHR34309">
    <property type="entry name" value="SLR1406 PROTEIN"/>
    <property type="match status" value="1"/>
</dbReference>
<name>A0A919RHZ6_9ACTN</name>
<dbReference type="InterPro" id="IPR052517">
    <property type="entry name" value="GlcG_carb_metab_protein"/>
</dbReference>
<protein>
    <submittedName>
        <fullName evidence="1">CDP-alcohol phosphatidyltransferase</fullName>
    </submittedName>
</protein>
<gene>
    <name evidence="1" type="ORF">Ssi02_25520</name>
</gene>
<evidence type="ECO:0000313" key="1">
    <source>
        <dbReference type="EMBL" id="GII92321.1"/>
    </source>
</evidence>
<evidence type="ECO:0000313" key="2">
    <source>
        <dbReference type="Proteomes" id="UP000606172"/>
    </source>
</evidence>